<name>A0A8J7RNP1_9BACT</name>
<dbReference type="InterPro" id="IPR050078">
    <property type="entry name" value="Ribosomal_L11_MeTrfase_PrmA"/>
</dbReference>
<evidence type="ECO:0000313" key="7">
    <source>
        <dbReference type="EMBL" id="MBP3193084.1"/>
    </source>
</evidence>
<feature type="binding site" evidence="6">
    <location>
        <position position="216"/>
    </location>
    <ligand>
        <name>S-adenosyl-L-methionine</name>
        <dbReference type="ChEBI" id="CHEBI:59789"/>
    </ligand>
</feature>
<dbReference type="Proteomes" id="UP000673975">
    <property type="component" value="Unassembled WGS sequence"/>
</dbReference>
<dbReference type="EC" id="2.1.1.-" evidence="6"/>
<keyword evidence="8" id="KW-1185">Reference proteome</keyword>
<sequence>MNRTFLRLQFRIPEEHQEAVIARLTDFGFYGFEQEDDTVAAWTEADPFSRQSQTDFDRWLEAESLCTLIGRETHAERNWNEEWEQSIRPQTVGKFYIHPAWADEPNPQGTIPLVIDPKMSFGTGYHETTRLLLHMLPSFVKPGDRVLDMGSGTGILAIAALKLGAAHAVCVDVDAWCFDNAGENARRNGVEDVMDIRIGSAEQMGADEKFDIVLANINRNVLLDLAGELGGMTKPGGCLLISGIVRDDEQSVLSHPDYSQLSIEDTKAENEWYAIGLRKPEQNL</sequence>
<comment type="similarity">
    <text evidence="1 6">Belongs to the methyltransferase superfamily. PrmA family.</text>
</comment>
<comment type="subcellular location">
    <subcellularLocation>
        <location evidence="6">Cytoplasm</location>
    </subcellularLocation>
</comment>
<dbReference type="Pfam" id="PF06325">
    <property type="entry name" value="PrmA"/>
    <property type="match status" value="1"/>
</dbReference>
<dbReference type="InterPro" id="IPR029063">
    <property type="entry name" value="SAM-dependent_MTases_sf"/>
</dbReference>
<keyword evidence="7" id="KW-0687">Ribonucleoprotein</keyword>
<dbReference type="PANTHER" id="PTHR43648:SF1">
    <property type="entry name" value="ELECTRON TRANSFER FLAVOPROTEIN BETA SUBUNIT LYSINE METHYLTRANSFERASE"/>
    <property type="match status" value="1"/>
</dbReference>
<dbReference type="Gene3D" id="3.40.50.150">
    <property type="entry name" value="Vaccinia Virus protein VP39"/>
    <property type="match status" value="1"/>
</dbReference>
<proteinExistence type="inferred from homology"/>
<accession>A0A8J7RNP1</accession>
<evidence type="ECO:0000256" key="6">
    <source>
        <dbReference type="HAMAP-Rule" id="MF_00735"/>
    </source>
</evidence>
<evidence type="ECO:0000256" key="4">
    <source>
        <dbReference type="ARBA" id="ARBA00022679"/>
    </source>
</evidence>
<comment type="catalytic activity">
    <reaction evidence="6">
        <text>L-lysyl-[protein] + 3 S-adenosyl-L-methionine = N(6),N(6),N(6)-trimethyl-L-lysyl-[protein] + 3 S-adenosyl-L-homocysteine + 3 H(+)</text>
        <dbReference type="Rhea" id="RHEA:54192"/>
        <dbReference type="Rhea" id="RHEA-COMP:9752"/>
        <dbReference type="Rhea" id="RHEA-COMP:13826"/>
        <dbReference type="ChEBI" id="CHEBI:15378"/>
        <dbReference type="ChEBI" id="CHEBI:29969"/>
        <dbReference type="ChEBI" id="CHEBI:57856"/>
        <dbReference type="ChEBI" id="CHEBI:59789"/>
        <dbReference type="ChEBI" id="CHEBI:61961"/>
    </reaction>
</comment>
<dbReference type="GO" id="GO:0032259">
    <property type="term" value="P:methylation"/>
    <property type="evidence" value="ECO:0007669"/>
    <property type="project" value="UniProtKB-KW"/>
</dbReference>
<comment type="function">
    <text evidence="6">Methylates ribosomal protein L11.</text>
</comment>
<protein>
    <recommendedName>
        <fullName evidence="6">Ribosomal protein L11 methyltransferase</fullName>
        <shortName evidence="6">L11 Mtase</shortName>
        <ecNumber evidence="6">2.1.1.-</ecNumber>
    </recommendedName>
</protein>
<dbReference type="GO" id="GO:0005737">
    <property type="term" value="C:cytoplasm"/>
    <property type="evidence" value="ECO:0007669"/>
    <property type="project" value="UniProtKB-SubCell"/>
</dbReference>
<comment type="caution">
    <text evidence="7">The sequence shown here is derived from an EMBL/GenBank/DDBJ whole genome shotgun (WGS) entry which is preliminary data.</text>
</comment>
<evidence type="ECO:0000256" key="2">
    <source>
        <dbReference type="ARBA" id="ARBA00022490"/>
    </source>
</evidence>
<dbReference type="SUPFAM" id="SSF53335">
    <property type="entry name" value="S-adenosyl-L-methionine-dependent methyltransferases"/>
    <property type="match status" value="1"/>
</dbReference>
<reference evidence="7" key="1">
    <citation type="submission" date="2021-02" db="EMBL/GenBank/DDBJ databases">
        <title>Natronogracilivirga saccharolytica gen. nov. sp. nov. a new anaerobic, haloalkiliphilic carbohydrate-fermenting bacterium from soda lake and proposing of Cyclonatronumiaceae fam. nov. in the phylum Balneolaeota.</title>
        <authorList>
            <person name="Zhilina T.N."/>
            <person name="Sorokin D.Y."/>
            <person name="Zavarzina D.G."/>
            <person name="Toshchakov S.V."/>
            <person name="Kublanov I.V."/>
        </authorList>
    </citation>
    <scope>NUCLEOTIDE SEQUENCE</scope>
    <source>
        <strain evidence="7">Z-1702</strain>
    </source>
</reference>
<dbReference type="RefSeq" id="WP_210512385.1">
    <property type="nucleotide sequence ID" value="NZ_JAFIDN010000008.1"/>
</dbReference>
<dbReference type="InterPro" id="IPR004498">
    <property type="entry name" value="Ribosomal_PrmA_MeTrfase"/>
</dbReference>
<keyword evidence="7" id="KW-0689">Ribosomal protein</keyword>
<gene>
    <name evidence="6 7" type="primary">prmA</name>
    <name evidence="7" type="ORF">NATSA_10455</name>
</gene>
<dbReference type="CDD" id="cd02440">
    <property type="entry name" value="AdoMet_MTases"/>
    <property type="match status" value="1"/>
</dbReference>
<dbReference type="EMBL" id="JAFIDN010000008">
    <property type="protein sequence ID" value="MBP3193084.1"/>
    <property type="molecule type" value="Genomic_DNA"/>
</dbReference>
<dbReference type="GO" id="GO:0008276">
    <property type="term" value="F:protein methyltransferase activity"/>
    <property type="evidence" value="ECO:0007669"/>
    <property type="project" value="UniProtKB-UniRule"/>
</dbReference>
<evidence type="ECO:0000256" key="1">
    <source>
        <dbReference type="ARBA" id="ARBA00009741"/>
    </source>
</evidence>
<keyword evidence="4 6" id="KW-0808">Transferase</keyword>
<keyword evidence="2 6" id="KW-0963">Cytoplasm</keyword>
<evidence type="ECO:0000256" key="3">
    <source>
        <dbReference type="ARBA" id="ARBA00022603"/>
    </source>
</evidence>
<dbReference type="PANTHER" id="PTHR43648">
    <property type="entry name" value="ELECTRON TRANSFER FLAVOPROTEIN BETA SUBUNIT LYSINE METHYLTRANSFERASE"/>
    <property type="match status" value="1"/>
</dbReference>
<organism evidence="7 8">
    <name type="scientific">Natronogracilivirga saccharolytica</name>
    <dbReference type="NCBI Taxonomy" id="2812953"/>
    <lineage>
        <taxon>Bacteria</taxon>
        <taxon>Pseudomonadati</taxon>
        <taxon>Balneolota</taxon>
        <taxon>Balneolia</taxon>
        <taxon>Balneolales</taxon>
        <taxon>Cyclonatronaceae</taxon>
        <taxon>Natronogracilivirga</taxon>
    </lineage>
</organism>
<keyword evidence="5 6" id="KW-0949">S-adenosyl-L-methionine</keyword>
<dbReference type="HAMAP" id="MF_00735">
    <property type="entry name" value="Methyltr_PrmA"/>
    <property type="match status" value="1"/>
</dbReference>
<feature type="binding site" evidence="6">
    <location>
        <position position="150"/>
    </location>
    <ligand>
        <name>S-adenosyl-L-methionine</name>
        <dbReference type="ChEBI" id="CHEBI:59789"/>
    </ligand>
</feature>
<keyword evidence="3 6" id="KW-0489">Methyltransferase</keyword>
<evidence type="ECO:0000313" key="8">
    <source>
        <dbReference type="Proteomes" id="UP000673975"/>
    </source>
</evidence>
<dbReference type="NCBIfam" id="NF001785">
    <property type="entry name" value="PRK00517.2-2"/>
    <property type="match status" value="1"/>
</dbReference>
<feature type="binding site" evidence="6">
    <location>
        <position position="172"/>
    </location>
    <ligand>
        <name>S-adenosyl-L-methionine</name>
        <dbReference type="ChEBI" id="CHEBI:59789"/>
    </ligand>
</feature>
<evidence type="ECO:0000256" key="5">
    <source>
        <dbReference type="ARBA" id="ARBA00022691"/>
    </source>
</evidence>
<feature type="binding site" evidence="6">
    <location>
        <position position="129"/>
    </location>
    <ligand>
        <name>S-adenosyl-L-methionine</name>
        <dbReference type="ChEBI" id="CHEBI:59789"/>
    </ligand>
</feature>
<dbReference type="GO" id="GO:0005840">
    <property type="term" value="C:ribosome"/>
    <property type="evidence" value="ECO:0007669"/>
    <property type="project" value="UniProtKB-KW"/>
</dbReference>
<dbReference type="AlphaFoldDB" id="A0A8J7RNP1"/>